<dbReference type="GO" id="GO:0008832">
    <property type="term" value="F:dGTPase activity"/>
    <property type="evidence" value="ECO:0007669"/>
    <property type="project" value="TreeGrafter"/>
</dbReference>
<sequence>MNNSETWKKLLSPNRIKDAKKNKQTTEGGSHDMRNPFERDSDRIIYSYPFRRLQDKTQVIPLPIIDFVHTRLTHSLEVATVGRSLGRIVETFLLKEKDITSDQIGHIPSIIHAACLAHDIGNPPFGHSGEDSISDYFRNDEGFDYIEEYFHKDDEFYNSKMNDLQCYEGNALGFNLLTKYEDVGLNLTCATLATFTKYPRLSYINGDLNKDNRWNNDRVSQKKYGFFVTELEEFKIVAEETGMIPLKLGNGDYSWCRHPLSFLLEAADDICYRIIDLEDGFRIKKIPFVECEKDLMPIAELDNNFRLDKYNLLTTENRKFSYLRALTINVLINKCSDVFQDKYSEILSGDFDKDLIKCIDNVVIQASINEIKNTVKKYIYISSDVLTLEAAGYDVLGGLLREFIEASNFCSSCSEPYLSKKASKYYDLLPDEYKSVDDDYYVRYQKIANYVAGMTDSYALNLFQKVKGIKL</sequence>
<dbReference type="PANTHER" id="PTHR11373:SF32">
    <property type="entry name" value="DEOXYGUANOSINETRIPHOSPHATE TRIPHOSPHOHYDROLASE"/>
    <property type="match status" value="1"/>
</dbReference>
<evidence type="ECO:0000313" key="5">
    <source>
        <dbReference type="Proteomes" id="UP000530060"/>
    </source>
</evidence>
<keyword evidence="5" id="KW-1185">Reference proteome</keyword>
<gene>
    <name evidence="4" type="ORF">FLAT13_00202</name>
</gene>
<accession>A0A6V6YMR4</accession>
<reference evidence="4 5" key="1">
    <citation type="submission" date="2020-06" db="EMBL/GenBank/DDBJ databases">
        <authorList>
            <person name="Criscuolo A."/>
        </authorList>
    </citation>
    <scope>NUCLEOTIDE SEQUENCE [LARGE SCALE GENOMIC DNA]</scope>
    <source>
        <strain evidence="5">CIP 111411</strain>
    </source>
</reference>
<keyword evidence="1 4" id="KW-0378">Hydrolase</keyword>
<feature type="region of interest" description="Disordered" evidence="2">
    <location>
        <begin position="1"/>
        <end position="36"/>
    </location>
</feature>
<dbReference type="SUPFAM" id="SSF109604">
    <property type="entry name" value="HD-domain/PDEase-like"/>
    <property type="match status" value="1"/>
</dbReference>
<dbReference type="NCBIfam" id="TIGR01353">
    <property type="entry name" value="dGTP_triPase"/>
    <property type="match status" value="1"/>
</dbReference>
<dbReference type="SMART" id="SM00471">
    <property type="entry name" value="HDc"/>
    <property type="match status" value="1"/>
</dbReference>
<dbReference type="Gene3D" id="1.10.3210.10">
    <property type="entry name" value="Hypothetical protein af1432"/>
    <property type="match status" value="1"/>
</dbReference>
<dbReference type="InterPro" id="IPR003607">
    <property type="entry name" value="HD/PDEase_dom"/>
</dbReference>
<dbReference type="InterPro" id="IPR026875">
    <property type="entry name" value="PHydrolase_assoc_dom"/>
</dbReference>
<organism evidence="4 5">
    <name type="scientific">Flavobacterium salmonis</name>
    <dbReference type="NCBI Taxonomy" id="2654844"/>
    <lineage>
        <taxon>Bacteria</taxon>
        <taxon>Pseudomonadati</taxon>
        <taxon>Bacteroidota</taxon>
        <taxon>Flavobacteriia</taxon>
        <taxon>Flavobacteriales</taxon>
        <taxon>Flavobacteriaceae</taxon>
        <taxon>Flavobacterium</taxon>
    </lineage>
</organism>
<evidence type="ECO:0000259" key="3">
    <source>
        <dbReference type="SMART" id="SM00471"/>
    </source>
</evidence>
<dbReference type="GO" id="GO:0006203">
    <property type="term" value="P:dGTP catabolic process"/>
    <property type="evidence" value="ECO:0007669"/>
    <property type="project" value="TreeGrafter"/>
</dbReference>
<dbReference type="RefSeq" id="WP_180907596.1">
    <property type="nucleotide sequence ID" value="NZ_CAIJDP010000048.1"/>
</dbReference>
<evidence type="ECO:0000313" key="4">
    <source>
        <dbReference type="EMBL" id="CAD0000778.1"/>
    </source>
</evidence>
<comment type="caution">
    <text evidence="4">The sequence shown here is derived from an EMBL/GenBank/DDBJ whole genome shotgun (WGS) entry which is preliminary data.</text>
</comment>
<dbReference type="Proteomes" id="UP000530060">
    <property type="component" value="Unassembled WGS sequence"/>
</dbReference>
<dbReference type="Gene3D" id="1.10.3410.10">
    <property type="entry name" value="putative deoxyguanosinetriphosphate triphosphohydrolase like domain"/>
    <property type="match status" value="1"/>
</dbReference>
<name>A0A6V6YMR4_9FLAO</name>
<dbReference type="Pfam" id="PF13286">
    <property type="entry name" value="HD_assoc"/>
    <property type="match status" value="1"/>
</dbReference>
<dbReference type="InterPro" id="IPR006261">
    <property type="entry name" value="dGTPase"/>
</dbReference>
<dbReference type="InterPro" id="IPR023293">
    <property type="entry name" value="dGTP_triP_hydro_central_sf"/>
</dbReference>
<dbReference type="EMBL" id="CAIJDP010000048">
    <property type="protein sequence ID" value="CAD0000778.1"/>
    <property type="molecule type" value="Genomic_DNA"/>
</dbReference>
<dbReference type="InterPro" id="IPR050135">
    <property type="entry name" value="dGTPase-like"/>
</dbReference>
<evidence type="ECO:0000256" key="2">
    <source>
        <dbReference type="SAM" id="MobiDB-lite"/>
    </source>
</evidence>
<dbReference type="Pfam" id="PF01966">
    <property type="entry name" value="HD"/>
    <property type="match status" value="1"/>
</dbReference>
<dbReference type="PANTHER" id="PTHR11373">
    <property type="entry name" value="DEOXYNUCLEOSIDE TRIPHOSPHATE TRIPHOSPHOHYDROLASE"/>
    <property type="match status" value="1"/>
</dbReference>
<proteinExistence type="predicted"/>
<evidence type="ECO:0000256" key="1">
    <source>
        <dbReference type="ARBA" id="ARBA00022801"/>
    </source>
</evidence>
<dbReference type="CDD" id="cd00077">
    <property type="entry name" value="HDc"/>
    <property type="match status" value="1"/>
</dbReference>
<protein>
    <submittedName>
        <fullName evidence="4">Deoxyguanosinetriphosphate triphosphohydrolase</fullName>
    </submittedName>
</protein>
<feature type="domain" description="HD/PDEase" evidence="3">
    <location>
        <begin position="67"/>
        <end position="282"/>
    </location>
</feature>
<dbReference type="AlphaFoldDB" id="A0A6V6YMR4"/>
<dbReference type="InterPro" id="IPR027432">
    <property type="entry name" value="dGTP_triphosphohydrolase_C"/>
</dbReference>
<dbReference type="InterPro" id="IPR006674">
    <property type="entry name" value="HD_domain"/>
</dbReference>
<dbReference type="Gene3D" id="1.10.3550.10">
    <property type="entry name" value="eoxyguanosinetriphosphate triphosphohydrolase domain-like"/>
    <property type="match status" value="1"/>
</dbReference>